<name>A0ACC0BM38_CATRO</name>
<keyword evidence="2" id="KW-1185">Reference proteome</keyword>
<reference evidence="2" key="1">
    <citation type="journal article" date="2023" name="Nat. Plants">
        <title>Single-cell RNA sequencing provides a high-resolution roadmap for understanding the multicellular compartmentation of specialized metabolism.</title>
        <authorList>
            <person name="Sun S."/>
            <person name="Shen X."/>
            <person name="Li Y."/>
            <person name="Li Y."/>
            <person name="Wang S."/>
            <person name="Li R."/>
            <person name="Zhang H."/>
            <person name="Shen G."/>
            <person name="Guo B."/>
            <person name="Wei J."/>
            <person name="Xu J."/>
            <person name="St-Pierre B."/>
            <person name="Chen S."/>
            <person name="Sun C."/>
        </authorList>
    </citation>
    <scope>NUCLEOTIDE SEQUENCE [LARGE SCALE GENOMIC DNA]</scope>
</reference>
<protein>
    <submittedName>
        <fullName evidence="1">Uncharacterized protein</fullName>
    </submittedName>
</protein>
<sequence length="195" mass="22615">MATNGKWQLLVQDGRHNYIIGVYHHGHAQAVRLMEEQLKLTEQFRKNHMAPRNMLRIFRKQNWDCAVRYNILEAIGMASASKNFTIAIAFMRNEEMHFLAKGVICLILPLDPGTSHIGSTYKLHIERYKSQVDLDQGLDQDLVQILVWDPVGEVGRHGLQGIEMDRIDNMIAIRHLVYYQHFIAVSETLFSHVFF</sequence>
<evidence type="ECO:0000313" key="1">
    <source>
        <dbReference type="EMBL" id="KAI5673683.1"/>
    </source>
</evidence>
<evidence type="ECO:0000313" key="2">
    <source>
        <dbReference type="Proteomes" id="UP001060085"/>
    </source>
</evidence>
<dbReference type="EMBL" id="CM044703">
    <property type="protein sequence ID" value="KAI5673683.1"/>
    <property type="molecule type" value="Genomic_DNA"/>
</dbReference>
<dbReference type="Proteomes" id="UP001060085">
    <property type="component" value="Linkage Group LG03"/>
</dbReference>
<proteinExistence type="predicted"/>
<organism evidence="1 2">
    <name type="scientific">Catharanthus roseus</name>
    <name type="common">Madagascar periwinkle</name>
    <name type="synonym">Vinca rosea</name>
    <dbReference type="NCBI Taxonomy" id="4058"/>
    <lineage>
        <taxon>Eukaryota</taxon>
        <taxon>Viridiplantae</taxon>
        <taxon>Streptophyta</taxon>
        <taxon>Embryophyta</taxon>
        <taxon>Tracheophyta</taxon>
        <taxon>Spermatophyta</taxon>
        <taxon>Magnoliopsida</taxon>
        <taxon>eudicotyledons</taxon>
        <taxon>Gunneridae</taxon>
        <taxon>Pentapetalae</taxon>
        <taxon>asterids</taxon>
        <taxon>lamiids</taxon>
        <taxon>Gentianales</taxon>
        <taxon>Apocynaceae</taxon>
        <taxon>Rauvolfioideae</taxon>
        <taxon>Vinceae</taxon>
        <taxon>Catharanthinae</taxon>
        <taxon>Catharanthus</taxon>
    </lineage>
</organism>
<comment type="caution">
    <text evidence="1">The sequence shown here is derived from an EMBL/GenBank/DDBJ whole genome shotgun (WGS) entry which is preliminary data.</text>
</comment>
<gene>
    <name evidence="1" type="ORF">M9H77_14047</name>
</gene>
<accession>A0ACC0BM38</accession>